<evidence type="ECO:0000256" key="3">
    <source>
        <dbReference type="ARBA" id="ARBA00022553"/>
    </source>
</evidence>
<keyword evidence="7" id="KW-0067">ATP-binding</keyword>
<dbReference type="Gene3D" id="1.20.5.1930">
    <property type="match status" value="1"/>
</dbReference>
<dbReference type="Gene3D" id="3.30.565.10">
    <property type="entry name" value="Histidine kinase-like ATPase, C-terminal domain"/>
    <property type="match status" value="1"/>
</dbReference>
<keyword evidence="8" id="KW-0902">Two-component regulatory system</keyword>
<dbReference type="Proteomes" id="UP000624701">
    <property type="component" value="Unassembled WGS sequence"/>
</dbReference>
<evidence type="ECO:0000313" key="12">
    <source>
        <dbReference type="Proteomes" id="UP000624701"/>
    </source>
</evidence>
<keyword evidence="12" id="KW-1185">Reference proteome</keyword>
<evidence type="ECO:0000259" key="10">
    <source>
        <dbReference type="PROSITE" id="PS50109"/>
    </source>
</evidence>
<dbReference type="SMART" id="SM00387">
    <property type="entry name" value="HATPase_c"/>
    <property type="match status" value="1"/>
</dbReference>
<evidence type="ECO:0000256" key="5">
    <source>
        <dbReference type="ARBA" id="ARBA00022741"/>
    </source>
</evidence>
<dbReference type="PROSITE" id="PS50109">
    <property type="entry name" value="HIS_KIN"/>
    <property type="match status" value="1"/>
</dbReference>
<dbReference type="Pfam" id="PF07730">
    <property type="entry name" value="HisKA_3"/>
    <property type="match status" value="1"/>
</dbReference>
<evidence type="ECO:0000256" key="1">
    <source>
        <dbReference type="ARBA" id="ARBA00000085"/>
    </source>
</evidence>
<evidence type="ECO:0000256" key="2">
    <source>
        <dbReference type="ARBA" id="ARBA00012438"/>
    </source>
</evidence>
<gene>
    <name evidence="11" type="ORF">GCM10011444_08150</name>
</gene>
<dbReference type="InterPro" id="IPR005467">
    <property type="entry name" value="His_kinase_dom"/>
</dbReference>
<dbReference type="InterPro" id="IPR036890">
    <property type="entry name" value="HATPase_C_sf"/>
</dbReference>
<evidence type="ECO:0000313" key="11">
    <source>
        <dbReference type="EMBL" id="GGI56506.1"/>
    </source>
</evidence>
<keyword evidence="9" id="KW-1133">Transmembrane helix</keyword>
<dbReference type="PANTHER" id="PTHR24421:SF10">
    <property type="entry name" value="NITRATE_NITRITE SENSOR PROTEIN NARQ"/>
    <property type="match status" value="1"/>
</dbReference>
<protein>
    <recommendedName>
        <fullName evidence="2">histidine kinase</fullName>
        <ecNumber evidence="2">2.7.13.3</ecNumber>
    </recommendedName>
</protein>
<keyword evidence="5" id="KW-0547">Nucleotide-binding</keyword>
<dbReference type="InterPro" id="IPR011712">
    <property type="entry name" value="Sig_transdc_His_kin_sub3_dim/P"/>
</dbReference>
<dbReference type="Pfam" id="PF02518">
    <property type="entry name" value="HATPase_c"/>
    <property type="match status" value="1"/>
</dbReference>
<comment type="catalytic activity">
    <reaction evidence="1">
        <text>ATP + protein L-histidine = ADP + protein N-phospho-L-histidine.</text>
        <dbReference type="EC" id="2.7.13.3"/>
    </reaction>
</comment>
<keyword evidence="9" id="KW-0472">Membrane</keyword>
<evidence type="ECO:0000256" key="8">
    <source>
        <dbReference type="ARBA" id="ARBA00023012"/>
    </source>
</evidence>
<dbReference type="InterPro" id="IPR003594">
    <property type="entry name" value="HATPase_dom"/>
</dbReference>
<keyword evidence="3" id="KW-0597">Phosphoprotein</keyword>
<feature type="transmembrane region" description="Helical" evidence="9">
    <location>
        <begin position="6"/>
        <end position="30"/>
    </location>
</feature>
<keyword evidence="9" id="KW-0812">Transmembrane</keyword>
<dbReference type="PANTHER" id="PTHR24421">
    <property type="entry name" value="NITRATE/NITRITE SENSOR PROTEIN NARX-RELATED"/>
    <property type="match status" value="1"/>
</dbReference>
<dbReference type="RefSeq" id="WP_188373420.1">
    <property type="nucleotide sequence ID" value="NZ_BMDQ01000001.1"/>
</dbReference>
<dbReference type="EC" id="2.7.13.3" evidence="2"/>
<feature type="domain" description="Histidine kinase" evidence="10">
    <location>
        <begin position="71"/>
        <end position="260"/>
    </location>
</feature>
<comment type="caution">
    <text evidence="11">The sequence shown here is derived from an EMBL/GenBank/DDBJ whole genome shotgun (WGS) entry which is preliminary data.</text>
</comment>
<organism evidence="11 12">
    <name type="scientific">Winogradskyella haliclonae</name>
    <dbReference type="NCBI Taxonomy" id="2048558"/>
    <lineage>
        <taxon>Bacteria</taxon>
        <taxon>Pseudomonadati</taxon>
        <taxon>Bacteroidota</taxon>
        <taxon>Flavobacteriia</taxon>
        <taxon>Flavobacteriales</taxon>
        <taxon>Flavobacteriaceae</taxon>
        <taxon>Winogradskyella</taxon>
    </lineage>
</organism>
<evidence type="ECO:0000256" key="4">
    <source>
        <dbReference type="ARBA" id="ARBA00022679"/>
    </source>
</evidence>
<dbReference type="CDD" id="cd16917">
    <property type="entry name" value="HATPase_UhpB-NarQ-NarX-like"/>
    <property type="match status" value="1"/>
</dbReference>
<accession>A0ABQ2BXA5</accession>
<keyword evidence="4" id="KW-0808">Transferase</keyword>
<dbReference type="InterPro" id="IPR050482">
    <property type="entry name" value="Sensor_HK_TwoCompSys"/>
</dbReference>
<dbReference type="EMBL" id="BMDQ01000001">
    <property type="protein sequence ID" value="GGI56506.1"/>
    <property type="molecule type" value="Genomic_DNA"/>
</dbReference>
<sequence length="260" mass="29621">MDKSKIVFALIFGVFFLFLVCLGLILFFVFSRKKIIQKEREKADLRIEHQQKILQTSIAIQELERKRIAQDLHDAISAKLNVVSLSTNVLLADENINKKQKDSLEQILDITSTTLESSRKIAHDLLPPILAKFGLKAALEELFEEFSKNTDIDIDYEIEDLSLSGTNQLHVFRIFQELINNSIRHGKANVLEIFMEEHEKGFVLKFQDNGIGFNITDVSEKPGIGIQNINSRVRILNGEIKIESSKDNGSLFVIQCNYGE</sequence>
<name>A0ABQ2BXA5_9FLAO</name>
<keyword evidence="6" id="KW-0418">Kinase</keyword>
<dbReference type="SUPFAM" id="SSF55874">
    <property type="entry name" value="ATPase domain of HSP90 chaperone/DNA topoisomerase II/histidine kinase"/>
    <property type="match status" value="1"/>
</dbReference>
<reference evidence="12" key="1">
    <citation type="journal article" date="2019" name="Int. J. Syst. Evol. Microbiol.">
        <title>The Global Catalogue of Microorganisms (GCM) 10K type strain sequencing project: providing services to taxonomists for standard genome sequencing and annotation.</title>
        <authorList>
            <consortium name="The Broad Institute Genomics Platform"/>
            <consortium name="The Broad Institute Genome Sequencing Center for Infectious Disease"/>
            <person name="Wu L."/>
            <person name="Ma J."/>
        </authorList>
    </citation>
    <scope>NUCLEOTIDE SEQUENCE [LARGE SCALE GENOMIC DNA]</scope>
    <source>
        <strain evidence="12">CCM 8681</strain>
    </source>
</reference>
<evidence type="ECO:0000256" key="9">
    <source>
        <dbReference type="SAM" id="Phobius"/>
    </source>
</evidence>
<evidence type="ECO:0000256" key="6">
    <source>
        <dbReference type="ARBA" id="ARBA00022777"/>
    </source>
</evidence>
<evidence type="ECO:0000256" key="7">
    <source>
        <dbReference type="ARBA" id="ARBA00022840"/>
    </source>
</evidence>
<proteinExistence type="predicted"/>